<gene>
    <name evidence="3" type="ORF">J2S73_002651</name>
</gene>
<feature type="domain" description="Methyltransferase FkbM" evidence="2">
    <location>
        <begin position="27"/>
        <end position="166"/>
    </location>
</feature>
<dbReference type="AlphaFoldDB" id="A0AAE3VP29"/>
<dbReference type="Gene3D" id="3.40.50.150">
    <property type="entry name" value="Vaccinia Virus protein VP39"/>
    <property type="match status" value="1"/>
</dbReference>
<organism evidence="3 4">
    <name type="scientific">Amorphus orientalis</name>
    <dbReference type="NCBI Taxonomy" id="649198"/>
    <lineage>
        <taxon>Bacteria</taxon>
        <taxon>Pseudomonadati</taxon>
        <taxon>Pseudomonadota</taxon>
        <taxon>Alphaproteobacteria</taxon>
        <taxon>Hyphomicrobiales</taxon>
        <taxon>Amorphaceae</taxon>
        <taxon>Amorphus</taxon>
    </lineage>
</organism>
<dbReference type="RefSeq" id="WP_306886022.1">
    <property type="nucleotide sequence ID" value="NZ_JAUSUL010000002.1"/>
</dbReference>
<keyword evidence="1" id="KW-0175">Coiled coil</keyword>
<evidence type="ECO:0000259" key="2">
    <source>
        <dbReference type="Pfam" id="PF05050"/>
    </source>
</evidence>
<dbReference type="Pfam" id="PF05050">
    <property type="entry name" value="Methyltransf_21"/>
    <property type="match status" value="1"/>
</dbReference>
<protein>
    <submittedName>
        <fullName evidence="3">FkbM family methyltransferase</fullName>
    </submittedName>
</protein>
<evidence type="ECO:0000313" key="4">
    <source>
        <dbReference type="Proteomes" id="UP001229244"/>
    </source>
</evidence>
<dbReference type="PANTHER" id="PTHR34009:SF2">
    <property type="entry name" value="PROTEIN STAR"/>
    <property type="match status" value="1"/>
</dbReference>
<dbReference type="SUPFAM" id="SSF53335">
    <property type="entry name" value="S-adenosyl-L-methionine-dependent methyltransferases"/>
    <property type="match status" value="1"/>
</dbReference>
<dbReference type="EMBL" id="JAUSUL010000002">
    <property type="protein sequence ID" value="MDQ0316194.1"/>
    <property type="molecule type" value="Genomic_DNA"/>
</dbReference>
<dbReference type="GO" id="GO:0005886">
    <property type="term" value="C:plasma membrane"/>
    <property type="evidence" value="ECO:0007669"/>
    <property type="project" value="TreeGrafter"/>
</dbReference>
<dbReference type="GO" id="GO:0032259">
    <property type="term" value="P:methylation"/>
    <property type="evidence" value="ECO:0007669"/>
    <property type="project" value="UniProtKB-KW"/>
</dbReference>
<name>A0AAE3VP29_9HYPH</name>
<dbReference type="GO" id="GO:0005737">
    <property type="term" value="C:cytoplasm"/>
    <property type="evidence" value="ECO:0007669"/>
    <property type="project" value="GOC"/>
</dbReference>
<sequence length="301" mass="34474">MKSYAQNFEDVMLSRLFDGKTDGFYVDVGAWDPNEHSVTKHFYDLGWSGINIEPIRSRFENFVRERTRDINLNVAITKLSGEIPFFECPSEDYFSTADPAVAEVMKNKGLPIEEYAVSGVPLSTILAEHKVENIDFLKIDVEGLESEVIESIDFRQFRPTVLVIESVIQGQRPDSWEDTDAILNNQAWEESVIQSGYVFAYFDGLNRYYIEEKSQNLVKRFRLPPCVFDEIELAGQTAILQTELEKRARLITELDSAANALQKACDERLDLINRQAAHIDELNETITQITNEMEKQNGKQN</sequence>
<dbReference type="GO" id="GO:0008168">
    <property type="term" value="F:methyltransferase activity"/>
    <property type="evidence" value="ECO:0007669"/>
    <property type="project" value="UniProtKB-KW"/>
</dbReference>
<dbReference type="GO" id="GO:0006888">
    <property type="term" value="P:endoplasmic reticulum to Golgi vesicle-mediated transport"/>
    <property type="evidence" value="ECO:0007669"/>
    <property type="project" value="TreeGrafter"/>
</dbReference>
<evidence type="ECO:0000313" key="3">
    <source>
        <dbReference type="EMBL" id="MDQ0316194.1"/>
    </source>
</evidence>
<dbReference type="NCBIfam" id="TIGR01444">
    <property type="entry name" value="fkbM_fam"/>
    <property type="match status" value="1"/>
</dbReference>
<comment type="caution">
    <text evidence="3">The sequence shown here is derived from an EMBL/GenBank/DDBJ whole genome shotgun (WGS) entry which is preliminary data.</text>
</comment>
<dbReference type="GO" id="GO:0016197">
    <property type="term" value="P:endosomal transport"/>
    <property type="evidence" value="ECO:0007669"/>
    <property type="project" value="TreeGrafter"/>
</dbReference>
<dbReference type="Proteomes" id="UP001229244">
    <property type="component" value="Unassembled WGS sequence"/>
</dbReference>
<reference evidence="3" key="1">
    <citation type="submission" date="2023-07" db="EMBL/GenBank/DDBJ databases">
        <title>Genomic Encyclopedia of Type Strains, Phase IV (KMG-IV): sequencing the most valuable type-strain genomes for metagenomic binning, comparative biology and taxonomic classification.</title>
        <authorList>
            <person name="Goeker M."/>
        </authorList>
    </citation>
    <scope>NUCLEOTIDE SEQUENCE</scope>
    <source>
        <strain evidence="3">DSM 21202</strain>
    </source>
</reference>
<keyword evidence="3" id="KW-0808">Transferase</keyword>
<keyword evidence="4" id="KW-1185">Reference proteome</keyword>
<dbReference type="InterPro" id="IPR053202">
    <property type="entry name" value="EGF_Rcpt_Signaling_Reg"/>
</dbReference>
<dbReference type="InterPro" id="IPR029063">
    <property type="entry name" value="SAM-dependent_MTases_sf"/>
</dbReference>
<feature type="coiled-coil region" evidence="1">
    <location>
        <begin position="247"/>
        <end position="299"/>
    </location>
</feature>
<dbReference type="PANTHER" id="PTHR34009">
    <property type="entry name" value="PROTEIN STAR"/>
    <property type="match status" value="1"/>
</dbReference>
<evidence type="ECO:0000256" key="1">
    <source>
        <dbReference type="SAM" id="Coils"/>
    </source>
</evidence>
<keyword evidence="3" id="KW-0489">Methyltransferase</keyword>
<dbReference type="InterPro" id="IPR006342">
    <property type="entry name" value="FkbM_mtfrase"/>
</dbReference>
<accession>A0AAE3VP29</accession>
<proteinExistence type="predicted"/>